<reference evidence="2 3" key="1">
    <citation type="submission" date="2017-11" db="EMBL/GenBank/DDBJ databases">
        <title>De-novo sequencing of pomegranate (Punica granatum L.) genome.</title>
        <authorList>
            <person name="Akparov Z."/>
            <person name="Amiraslanov A."/>
            <person name="Hajiyeva S."/>
            <person name="Abbasov M."/>
            <person name="Kaur K."/>
            <person name="Hamwieh A."/>
            <person name="Solovyev V."/>
            <person name="Salamov A."/>
            <person name="Braich B."/>
            <person name="Kosarev P."/>
            <person name="Mahmoud A."/>
            <person name="Hajiyev E."/>
            <person name="Babayeva S."/>
            <person name="Izzatullayeva V."/>
            <person name="Mammadov A."/>
            <person name="Mammadov A."/>
            <person name="Sharifova S."/>
            <person name="Ojaghi J."/>
            <person name="Eynullazada K."/>
            <person name="Bayramov B."/>
            <person name="Abdulazimova A."/>
            <person name="Shahmuradov I."/>
        </authorList>
    </citation>
    <scope>NUCLEOTIDE SEQUENCE [LARGE SCALE GENOMIC DNA]</scope>
    <source>
        <strain evidence="3">cv. AG2017</strain>
        <tissue evidence="2">Leaf</tissue>
    </source>
</reference>
<evidence type="ECO:0000256" key="1">
    <source>
        <dbReference type="SAM" id="MobiDB-lite"/>
    </source>
</evidence>
<organism evidence="2 3">
    <name type="scientific">Punica granatum</name>
    <name type="common">Pomegranate</name>
    <dbReference type="NCBI Taxonomy" id="22663"/>
    <lineage>
        <taxon>Eukaryota</taxon>
        <taxon>Viridiplantae</taxon>
        <taxon>Streptophyta</taxon>
        <taxon>Embryophyta</taxon>
        <taxon>Tracheophyta</taxon>
        <taxon>Spermatophyta</taxon>
        <taxon>Magnoliopsida</taxon>
        <taxon>eudicotyledons</taxon>
        <taxon>Gunneridae</taxon>
        <taxon>Pentapetalae</taxon>
        <taxon>rosids</taxon>
        <taxon>malvids</taxon>
        <taxon>Myrtales</taxon>
        <taxon>Lythraceae</taxon>
        <taxon>Punica</taxon>
    </lineage>
</organism>
<feature type="compositionally biased region" description="Low complexity" evidence="1">
    <location>
        <begin position="235"/>
        <end position="244"/>
    </location>
</feature>
<dbReference type="EMBL" id="PGOL01000291">
    <property type="protein sequence ID" value="PKI73091.1"/>
    <property type="molecule type" value="Genomic_DNA"/>
</dbReference>
<protein>
    <submittedName>
        <fullName evidence="2">Uncharacterized protein</fullName>
    </submittedName>
</protein>
<feature type="compositionally biased region" description="Polar residues" evidence="1">
    <location>
        <begin position="214"/>
        <end position="223"/>
    </location>
</feature>
<sequence>MSFFRDSTDEILTVVAKRYGFCSLNDRFVRKKISGSSVAEVRIWMIQCSVHNPKIGRQEINLNLEHPTNPIYWPGLVATGCGAKRKRQSCCYCTTSVSAFLLSRTTANRAALPATAIVSTIRLGKCLGRPALGALNLPCALTSLHHKSQSIAGNGNSQNSQVMILCGQISPLWMDVMSRSIVSLHIEHDTCSTTVAADSGGSIRCIGGHVKNFSPTGQETRYTPSCRATRPELQASTAAATTTRLSRRRISGSGRRRNEEEKKGPDTDPLSSSFVKENHFRGEDFRFRLCSLAWSPRALFNSSPGGKSYGRSTQHYVGLDSRRST</sequence>
<name>A0A2I0KX90_PUNGR</name>
<dbReference type="AlphaFoldDB" id="A0A2I0KX90"/>
<dbReference type="Proteomes" id="UP000233551">
    <property type="component" value="Unassembled WGS sequence"/>
</dbReference>
<gene>
    <name evidence="2" type="ORF">CRG98_006499</name>
</gene>
<evidence type="ECO:0000313" key="2">
    <source>
        <dbReference type="EMBL" id="PKI73091.1"/>
    </source>
</evidence>
<feature type="region of interest" description="Disordered" evidence="1">
    <location>
        <begin position="302"/>
        <end position="325"/>
    </location>
</feature>
<feature type="compositionally biased region" description="Basic and acidic residues" evidence="1">
    <location>
        <begin position="256"/>
        <end position="266"/>
    </location>
</feature>
<keyword evidence="3" id="KW-1185">Reference proteome</keyword>
<feature type="region of interest" description="Disordered" evidence="1">
    <location>
        <begin position="214"/>
        <end position="275"/>
    </location>
</feature>
<feature type="compositionally biased region" description="Polar residues" evidence="1">
    <location>
        <begin position="302"/>
        <end position="315"/>
    </location>
</feature>
<proteinExistence type="predicted"/>
<accession>A0A2I0KX90</accession>
<evidence type="ECO:0000313" key="3">
    <source>
        <dbReference type="Proteomes" id="UP000233551"/>
    </source>
</evidence>
<comment type="caution">
    <text evidence="2">The sequence shown here is derived from an EMBL/GenBank/DDBJ whole genome shotgun (WGS) entry which is preliminary data.</text>
</comment>